<dbReference type="SUPFAM" id="SSF56601">
    <property type="entry name" value="beta-lactamase/transpeptidase-like"/>
    <property type="match status" value="1"/>
</dbReference>
<feature type="chain" id="PRO_5011604162" evidence="3">
    <location>
        <begin position="26"/>
        <end position="580"/>
    </location>
</feature>
<feature type="signal peptide" evidence="3">
    <location>
        <begin position="1"/>
        <end position="25"/>
    </location>
</feature>
<dbReference type="Pfam" id="PF20773">
    <property type="entry name" value="InhA-like_MAM"/>
    <property type="match status" value="1"/>
</dbReference>
<accession>A0A1H2Z9A6</accession>
<organism evidence="5 6">
    <name type="scientific">Amycolatopsis xylanica</name>
    <dbReference type="NCBI Taxonomy" id="589385"/>
    <lineage>
        <taxon>Bacteria</taxon>
        <taxon>Bacillati</taxon>
        <taxon>Actinomycetota</taxon>
        <taxon>Actinomycetes</taxon>
        <taxon>Pseudonocardiales</taxon>
        <taxon>Pseudonocardiaceae</taxon>
        <taxon>Amycolatopsis</taxon>
    </lineage>
</organism>
<dbReference type="AlphaFoldDB" id="A0A1H2Z9A6"/>
<dbReference type="InterPro" id="IPR012338">
    <property type="entry name" value="Beta-lactam/transpept-like"/>
</dbReference>
<protein>
    <submittedName>
        <fullName evidence="5">CubicO group peptidase, beta-lactamase class C family</fullName>
    </submittedName>
</protein>
<dbReference type="PANTHER" id="PTHR43283:SF11">
    <property type="entry name" value="BETA-LACTAMASE-RELATED DOMAIN-CONTAINING PROTEIN"/>
    <property type="match status" value="1"/>
</dbReference>
<keyword evidence="6" id="KW-1185">Reference proteome</keyword>
<evidence type="ECO:0000256" key="2">
    <source>
        <dbReference type="SAM" id="MobiDB-lite"/>
    </source>
</evidence>
<evidence type="ECO:0000256" key="1">
    <source>
        <dbReference type="ARBA" id="ARBA00022801"/>
    </source>
</evidence>
<evidence type="ECO:0000313" key="5">
    <source>
        <dbReference type="EMBL" id="SDX13578.1"/>
    </source>
</evidence>
<feature type="compositionally biased region" description="Basic and acidic residues" evidence="2">
    <location>
        <begin position="31"/>
        <end position="40"/>
    </location>
</feature>
<dbReference type="Pfam" id="PF00144">
    <property type="entry name" value="Beta-lactamase"/>
    <property type="match status" value="1"/>
</dbReference>
<keyword evidence="1" id="KW-0378">Hydrolase</keyword>
<feature type="region of interest" description="Disordered" evidence="2">
    <location>
        <begin position="26"/>
        <end position="61"/>
    </location>
</feature>
<dbReference type="Proteomes" id="UP000199515">
    <property type="component" value="Unassembled WGS sequence"/>
</dbReference>
<dbReference type="RefSeq" id="WP_245757242.1">
    <property type="nucleotide sequence ID" value="NZ_FNON01000002.1"/>
</dbReference>
<name>A0A1H2Z9A6_9PSEU</name>
<reference evidence="5 6" key="1">
    <citation type="submission" date="2016-10" db="EMBL/GenBank/DDBJ databases">
        <authorList>
            <person name="de Groot N.N."/>
        </authorList>
    </citation>
    <scope>NUCLEOTIDE SEQUENCE [LARGE SCALE GENOMIC DNA]</scope>
    <source>
        <strain evidence="5 6">CPCC 202699</strain>
    </source>
</reference>
<evidence type="ECO:0000259" key="4">
    <source>
        <dbReference type="Pfam" id="PF00144"/>
    </source>
</evidence>
<gene>
    <name evidence="5" type="ORF">SAMN05421504_102415</name>
</gene>
<feature type="domain" description="Beta-lactamase-related" evidence="4">
    <location>
        <begin position="103"/>
        <end position="410"/>
    </location>
</feature>
<dbReference type="InterPro" id="IPR050789">
    <property type="entry name" value="Diverse_Enzym_Activities"/>
</dbReference>
<dbReference type="GO" id="GO:0016787">
    <property type="term" value="F:hydrolase activity"/>
    <property type="evidence" value="ECO:0007669"/>
    <property type="project" value="UniProtKB-KW"/>
</dbReference>
<sequence length="580" mass="62298">MKRWIRVAAMVSAVAVTFSGTSAMASTEGHSSGRFDRPQRDFAPSWTTLRDGSPSSAGLDPEPIKAAERFLESWTKPDTAGHPHFAGAVGLLATNGVIVDKYTVGGAVRYADATGTELPAEQQVPMRMDTIFDMASVSKLFTSIAVLQLVEQGKVALDAPVITYLPEFGVNGKEAITVKQLLTHTSGFDADPRPSLWAGYPDIPSRRKAVLDSKLKNAPGTTYLYSDINLLTLGFIVEKLTGSTLDAVVRDRITAPLGMADTGYNPPSSKLARVAATEFQSNPPRGMVRGSVHDENAWSLGGVAGHAGIFSTAGDMVVLGQAILNGGSYRGHRILRPETVRSMLTDYNQAFPGNNHGLGFELDQMWYMGALASPSTAGHTGYTGTSFVIDPESRSVAILLTNRVHPSRSWGSINLAREAWATSLARAMAVRPEAGRDSWVSTIGDASSATLTTPQVRAGSLKVTFDAFVDSEETDLLSLESSADGVSWTPLKMRAWGAGAPVSESVSLSGHGHRQWWRVIANVTTATPVILRWRYATDARYTGRGIHLDDIRVTESGRTVIDGEHHPSIFTASGWVLNSR</sequence>
<dbReference type="Gene3D" id="3.40.710.10">
    <property type="entry name" value="DD-peptidase/beta-lactamase superfamily"/>
    <property type="match status" value="1"/>
</dbReference>
<dbReference type="EMBL" id="FNON01000002">
    <property type="protein sequence ID" value="SDX13578.1"/>
    <property type="molecule type" value="Genomic_DNA"/>
</dbReference>
<evidence type="ECO:0000313" key="6">
    <source>
        <dbReference type="Proteomes" id="UP000199515"/>
    </source>
</evidence>
<evidence type="ECO:0000256" key="3">
    <source>
        <dbReference type="SAM" id="SignalP"/>
    </source>
</evidence>
<dbReference type="PANTHER" id="PTHR43283">
    <property type="entry name" value="BETA-LACTAMASE-RELATED"/>
    <property type="match status" value="1"/>
</dbReference>
<keyword evidence="3" id="KW-0732">Signal</keyword>
<feature type="compositionally biased region" description="Polar residues" evidence="2">
    <location>
        <begin position="45"/>
        <end position="56"/>
    </location>
</feature>
<dbReference type="InterPro" id="IPR001466">
    <property type="entry name" value="Beta-lactam-related"/>
</dbReference>
<dbReference type="STRING" id="589385.SAMN05421504_102415"/>
<proteinExistence type="predicted"/>